<dbReference type="RefSeq" id="WP_044095806.1">
    <property type="nucleotide sequence ID" value="NZ_JGZK01000003.1"/>
</dbReference>
<dbReference type="Gene3D" id="2.60.40.10">
    <property type="entry name" value="Immunoglobulins"/>
    <property type="match status" value="1"/>
</dbReference>
<name>A0A087CV17_9BIFI</name>
<evidence type="ECO:0000313" key="13">
    <source>
        <dbReference type="Proteomes" id="UP000028984"/>
    </source>
</evidence>
<gene>
    <name evidence="12" type="ORF">BREU_0139</name>
</gene>
<dbReference type="GO" id="GO:0006516">
    <property type="term" value="P:glycoprotein catabolic process"/>
    <property type="evidence" value="ECO:0007669"/>
    <property type="project" value="TreeGrafter"/>
</dbReference>
<evidence type="ECO:0000256" key="4">
    <source>
        <dbReference type="ARBA" id="ARBA00022801"/>
    </source>
</evidence>
<dbReference type="InterPro" id="IPR041447">
    <property type="entry name" value="Mannosidase_ig"/>
</dbReference>
<keyword evidence="4 12" id="KW-0378">Hydrolase</keyword>
<evidence type="ECO:0000256" key="5">
    <source>
        <dbReference type="ARBA" id="ARBA00023295"/>
    </source>
</evidence>
<evidence type="ECO:0000313" key="12">
    <source>
        <dbReference type="EMBL" id="KFI87117.1"/>
    </source>
</evidence>
<dbReference type="EMBL" id="JGZK01000003">
    <property type="protein sequence ID" value="KFI87117.1"/>
    <property type="molecule type" value="Genomic_DNA"/>
</dbReference>
<evidence type="ECO:0000259" key="11">
    <source>
        <dbReference type="Pfam" id="PF22666"/>
    </source>
</evidence>
<evidence type="ECO:0000256" key="2">
    <source>
        <dbReference type="ARBA" id="ARBA00004740"/>
    </source>
</evidence>
<reference evidence="12 13" key="1">
    <citation type="submission" date="2014-03" db="EMBL/GenBank/DDBJ databases">
        <title>Genomics of Bifidobacteria.</title>
        <authorList>
            <person name="Ventura M."/>
            <person name="Milani C."/>
            <person name="Lugli G.A."/>
        </authorList>
    </citation>
    <scope>NUCLEOTIDE SEQUENCE [LARGE SCALE GENOMIC DNA]</scope>
    <source>
        <strain evidence="12 13">DSM 23975</strain>
    </source>
</reference>
<dbReference type="Gene3D" id="3.20.20.80">
    <property type="entry name" value="Glycosidases"/>
    <property type="match status" value="1"/>
</dbReference>
<accession>A0A087CV17</accession>
<feature type="domain" description="Glycoside hydrolase family 2 immunoglobulin-like beta-sandwich" evidence="9">
    <location>
        <begin position="223"/>
        <end position="315"/>
    </location>
</feature>
<dbReference type="Proteomes" id="UP000028984">
    <property type="component" value="Unassembled WGS sequence"/>
</dbReference>
<dbReference type="InterPro" id="IPR013783">
    <property type="entry name" value="Ig-like_fold"/>
</dbReference>
<evidence type="ECO:0000256" key="8">
    <source>
        <dbReference type="ARBA" id="ARBA00041614"/>
    </source>
</evidence>
<dbReference type="InterPro" id="IPR054593">
    <property type="entry name" value="Beta-mannosidase-like_N2"/>
</dbReference>
<evidence type="ECO:0000259" key="9">
    <source>
        <dbReference type="Pfam" id="PF00703"/>
    </source>
</evidence>
<feature type="domain" description="Beta-mannosidase-like galactose-binding" evidence="11">
    <location>
        <begin position="36"/>
        <end position="190"/>
    </location>
</feature>
<dbReference type="SUPFAM" id="SSF51445">
    <property type="entry name" value="(Trans)glycosidases"/>
    <property type="match status" value="1"/>
</dbReference>
<dbReference type="InterPro" id="IPR006102">
    <property type="entry name" value="Ig-like_GH2"/>
</dbReference>
<dbReference type="AlphaFoldDB" id="A0A087CV17"/>
<dbReference type="STRING" id="1437610.BREU_0139"/>
<dbReference type="PANTHER" id="PTHR43730">
    <property type="entry name" value="BETA-MANNOSIDASE"/>
    <property type="match status" value="1"/>
</dbReference>
<dbReference type="GO" id="GO:0004567">
    <property type="term" value="F:beta-mannosidase activity"/>
    <property type="evidence" value="ECO:0007669"/>
    <property type="project" value="UniProtKB-EC"/>
</dbReference>
<dbReference type="InterPro" id="IPR036156">
    <property type="entry name" value="Beta-gal/glucu_dom_sf"/>
</dbReference>
<comment type="similarity">
    <text evidence="6">Belongs to the glycosyl hydrolase 2 family. Beta-mannosidase B subfamily.</text>
</comment>
<proteinExistence type="inferred from homology"/>
<keyword evidence="5 12" id="KW-0326">Glycosidase</keyword>
<evidence type="ECO:0000259" key="10">
    <source>
        <dbReference type="Pfam" id="PF17786"/>
    </source>
</evidence>
<comment type="pathway">
    <text evidence="2">Glycan metabolism; N-glycan degradation.</text>
</comment>
<organism evidence="12 13">
    <name type="scientific">Bifidobacterium reuteri DSM 23975</name>
    <dbReference type="NCBI Taxonomy" id="1437610"/>
    <lineage>
        <taxon>Bacteria</taxon>
        <taxon>Bacillati</taxon>
        <taxon>Actinomycetota</taxon>
        <taxon>Actinomycetes</taxon>
        <taxon>Bifidobacteriales</taxon>
        <taxon>Bifidobacteriaceae</taxon>
        <taxon>Bifidobacterium</taxon>
    </lineage>
</organism>
<dbReference type="InterPro" id="IPR050887">
    <property type="entry name" value="Beta-mannosidase_GH2"/>
</dbReference>
<evidence type="ECO:0000256" key="1">
    <source>
        <dbReference type="ARBA" id="ARBA00000829"/>
    </source>
</evidence>
<dbReference type="FunFam" id="3.20.20.80:FF:000050">
    <property type="entry name" value="Beta-mannosidase B"/>
    <property type="match status" value="1"/>
</dbReference>
<dbReference type="eggNOG" id="COG3250">
    <property type="taxonomic scope" value="Bacteria"/>
</dbReference>
<evidence type="ECO:0000256" key="6">
    <source>
        <dbReference type="ARBA" id="ARBA00038429"/>
    </source>
</evidence>
<sequence length="899" mass="100736">MTHTPNTFRSLTEGWTVRALNPQVAPEELRAAITAGIPATVPGEVTLDLLAAGLIDEPFDGDNENHQQWIGDVDWQFETEFEWHANGQTRHDLVAYGLDTVATVMINGQLVGFSQNYHRSYRWDARGQLRDGINTLTVTFASSVRESDRREQELGYYPHTEHHAFNQLRKPSYQFGWDWGIDVANAGMWREIGIDSWSGVRFAAVRPLVDVLSDGTGVLKTTVEIEREGEGRVMTSADAHTQQKPVQVSVTIAGFGANVTVNGEVEYGRNTTTLTAVVPNAQLWWPIGYGEQPLYDVTVTAGENAAEWTGRVGFRTVHVDTRADEIGRPFQIYVNNVPVHARGYNWVPVDAFLSRADRAFYAKCFNDLVESNSNMVRAWGGSIYESDEFYDLADELGIMVWQDFMLACAAYPEDAGTRAEIEAEAREHINRLSSHPSLTVWNGSNENYVAYSEWGGFKQALRDDDKPANAYGYGEKGWGDYYYADLFPKLLAELDPTHVYLPSSPMSFTPFVDANKDVDGTMHIWDVWNRVDYRKYADYTPRFADEFGYQAPPAFSTLTRVVHDEKLEPFGKQMLVHQKAMGGNYKLARGMRSHLTPGNINDVSYNADGTRNWLIPTDDWSNIEDWHWACQLQQAQAIRFGVEHMRSLEPVNAGALIWQLNDDWPVVSWAAVDYYGHRKPLWYASRDFFAPRFATIQPRVSDKAREDKSWEGVPVAPDHLELLVANDTRDSWTGTWTVERRDFAGEVLASQTFADVTVEATGHVALALDEAVAGFGDVNGEILVATPVAADGVAGAQFARVICNPADVIDQRLDRNPFERPLPLWMMAYDLTVTAKAYARDVFCMVDKVDQDARIDGGMVTLLPGESVTWHIMAAAGLDPAAFIASNVLRCANDLKIFV</sequence>
<dbReference type="EC" id="3.2.1.25" evidence="3"/>
<dbReference type="PANTHER" id="PTHR43730:SF1">
    <property type="entry name" value="BETA-MANNOSIDASE"/>
    <property type="match status" value="1"/>
</dbReference>
<dbReference type="InterPro" id="IPR017853">
    <property type="entry name" value="GH"/>
</dbReference>
<keyword evidence="13" id="KW-1185">Reference proteome</keyword>
<evidence type="ECO:0000256" key="3">
    <source>
        <dbReference type="ARBA" id="ARBA00012754"/>
    </source>
</evidence>
<dbReference type="Gene3D" id="2.60.120.260">
    <property type="entry name" value="Galactose-binding domain-like"/>
    <property type="match status" value="1"/>
</dbReference>
<dbReference type="Pfam" id="PF00703">
    <property type="entry name" value="Glyco_hydro_2"/>
    <property type="match status" value="1"/>
</dbReference>
<feature type="domain" description="Mannosidase Ig/CBM-like" evidence="10">
    <location>
        <begin position="719"/>
        <end position="764"/>
    </location>
</feature>
<dbReference type="InterPro" id="IPR008979">
    <property type="entry name" value="Galactose-bd-like_sf"/>
</dbReference>
<dbReference type="SUPFAM" id="SSF49303">
    <property type="entry name" value="beta-Galactosidase/glucuronidase domain"/>
    <property type="match status" value="1"/>
</dbReference>
<dbReference type="SUPFAM" id="SSF49785">
    <property type="entry name" value="Galactose-binding domain-like"/>
    <property type="match status" value="1"/>
</dbReference>
<protein>
    <recommendedName>
        <fullName evidence="7">Beta-mannosidase B</fullName>
        <ecNumber evidence="3">3.2.1.25</ecNumber>
    </recommendedName>
    <alternativeName>
        <fullName evidence="8">Mannanase B</fullName>
    </alternativeName>
</protein>
<comment type="caution">
    <text evidence="12">The sequence shown here is derived from an EMBL/GenBank/DDBJ whole genome shotgun (WGS) entry which is preliminary data.</text>
</comment>
<comment type="catalytic activity">
    <reaction evidence="1">
        <text>Hydrolysis of terminal, non-reducing beta-D-mannose residues in beta-D-mannosides.</text>
        <dbReference type="EC" id="3.2.1.25"/>
    </reaction>
</comment>
<dbReference type="Pfam" id="PF22666">
    <property type="entry name" value="Glyco_hydro_2_N2"/>
    <property type="match status" value="1"/>
</dbReference>
<evidence type="ECO:0000256" key="7">
    <source>
        <dbReference type="ARBA" id="ARBA00041069"/>
    </source>
</evidence>
<dbReference type="Pfam" id="PF17786">
    <property type="entry name" value="Mannosidase_ig"/>
    <property type="match status" value="1"/>
</dbReference>
<dbReference type="GO" id="GO:0005975">
    <property type="term" value="P:carbohydrate metabolic process"/>
    <property type="evidence" value="ECO:0007669"/>
    <property type="project" value="InterPro"/>
</dbReference>